<evidence type="ECO:0008006" key="4">
    <source>
        <dbReference type="Google" id="ProtNLM"/>
    </source>
</evidence>
<evidence type="ECO:0000313" key="2">
    <source>
        <dbReference type="EMBL" id="ASF42249.1"/>
    </source>
</evidence>
<dbReference type="EMBL" id="CP022022">
    <property type="protein sequence ID" value="ASF42249.1"/>
    <property type="molecule type" value="Genomic_DNA"/>
</dbReference>
<dbReference type="AlphaFoldDB" id="A0A1Z4BLU3"/>
<gene>
    <name evidence="2" type="ORF">CBG49_03605</name>
</gene>
<organism evidence="2 3">
    <name type="scientific">Capnocytophaga endodontalis</name>
    <dbReference type="NCBI Taxonomy" id="2708117"/>
    <lineage>
        <taxon>Bacteria</taxon>
        <taxon>Pseudomonadati</taxon>
        <taxon>Bacteroidota</taxon>
        <taxon>Flavobacteriia</taxon>
        <taxon>Flavobacteriales</taxon>
        <taxon>Flavobacteriaceae</taxon>
        <taxon>Capnocytophaga</taxon>
    </lineage>
</organism>
<accession>A0A1Z4BLU3</accession>
<proteinExistence type="predicted"/>
<dbReference type="InterPro" id="IPR025396">
    <property type="entry name" value="DUF4302"/>
</dbReference>
<dbReference type="Proteomes" id="UP000197007">
    <property type="component" value="Chromosome"/>
</dbReference>
<evidence type="ECO:0000256" key="1">
    <source>
        <dbReference type="SAM" id="SignalP"/>
    </source>
</evidence>
<feature type="chain" id="PRO_5012080003" description="DUF4302 domain-containing protein" evidence="1">
    <location>
        <begin position="18"/>
        <end position="440"/>
    </location>
</feature>
<sequence length="440" mass="49000">MKKITFLLLAMSLSFCAKNDNPTAGDDPITPVQNSALMKELTTAQNGWKLSYTNGNSIGVYQFLLKFTSEGKVSMLSDLSATATSTTTRYTTQETKEGSVLSFVGQNYLHQLADVLQGDPAKDFSGKVYQFLYLGKEGDKLKFKNLLSNQPSQLYFEPVTATDEAQFPNLARNIVPLTEHTSHYLLKVSTATTSPTLYSIAFTNRVLTLQGATVKAPVKATENGIVLVPPLTIEGKSFSDLTRSGSTETPTYSATVEGVTVELYYSLISPEVFNSDDYLAIVNDEVSAFVYLESSFKKSSYTSALFHDNFLAIDSEKAFNSISIRFKAGNKVDLIIGYKFPDKSSTESITANATYEFKDKKLYMTFQSFKHPLASSSWLKPENRALLDLAFERLENLIALSNEGLYIKNTGEKQNDRFIYFFQSHSKPSFYFPAYALKKL</sequence>
<keyword evidence="1" id="KW-0732">Signal</keyword>
<evidence type="ECO:0000313" key="3">
    <source>
        <dbReference type="Proteomes" id="UP000197007"/>
    </source>
</evidence>
<reference evidence="3" key="1">
    <citation type="submission" date="2017-06" db="EMBL/GenBank/DDBJ databases">
        <title>Complete genome sequence of Capnocytophaga sp. KCOM 1579 (=ChDC OS43) isolated from a human refractory periapical abscess lesion.</title>
        <authorList>
            <person name="Kook J.-K."/>
            <person name="Park S.-N."/>
            <person name="Lim Y.K."/>
            <person name="Roh H."/>
        </authorList>
    </citation>
    <scope>NUCLEOTIDE SEQUENCE [LARGE SCALE GENOMIC DNA]</scope>
    <source>
        <strain evidence="3">ChDC OS43</strain>
    </source>
</reference>
<keyword evidence="3" id="KW-1185">Reference proteome</keyword>
<protein>
    <recommendedName>
        <fullName evidence="4">DUF4302 domain-containing protein</fullName>
    </recommendedName>
</protein>
<feature type="signal peptide" evidence="1">
    <location>
        <begin position="1"/>
        <end position="17"/>
    </location>
</feature>
<dbReference type="KEGG" id="capn:CBG49_03605"/>
<dbReference type="RefSeq" id="WP_088593418.1">
    <property type="nucleotide sequence ID" value="NZ_CP022022.1"/>
</dbReference>
<name>A0A1Z4BLU3_9FLAO</name>
<dbReference type="Pfam" id="PF14135">
    <property type="entry name" value="DUF4302"/>
    <property type="match status" value="1"/>
</dbReference>